<feature type="transmembrane region" description="Helical" evidence="10">
    <location>
        <begin position="81"/>
        <end position="105"/>
    </location>
</feature>
<evidence type="ECO:0000256" key="9">
    <source>
        <dbReference type="RuleBase" id="RU000688"/>
    </source>
</evidence>
<dbReference type="CDD" id="cd15203">
    <property type="entry name" value="7tmA_NPYR-like"/>
    <property type="match status" value="1"/>
</dbReference>
<keyword evidence="6 10" id="KW-0472">Membrane</keyword>
<keyword evidence="5 9" id="KW-0297">G-protein coupled receptor</keyword>
<evidence type="ECO:0000259" key="11">
    <source>
        <dbReference type="PROSITE" id="PS50262"/>
    </source>
</evidence>
<keyword evidence="7 9" id="KW-0675">Receptor</keyword>
<evidence type="ECO:0000256" key="8">
    <source>
        <dbReference type="ARBA" id="ARBA00023224"/>
    </source>
</evidence>
<organism evidence="12 13">
    <name type="scientific">Trichogramma brassicae</name>
    <dbReference type="NCBI Taxonomy" id="86971"/>
    <lineage>
        <taxon>Eukaryota</taxon>
        <taxon>Metazoa</taxon>
        <taxon>Ecdysozoa</taxon>
        <taxon>Arthropoda</taxon>
        <taxon>Hexapoda</taxon>
        <taxon>Insecta</taxon>
        <taxon>Pterygota</taxon>
        <taxon>Neoptera</taxon>
        <taxon>Endopterygota</taxon>
        <taxon>Hymenoptera</taxon>
        <taxon>Apocrita</taxon>
        <taxon>Proctotrupomorpha</taxon>
        <taxon>Chalcidoidea</taxon>
        <taxon>Trichogrammatidae</taxon>
        <taxon>Trichogramma</taxon>
    </lineage>
</organism>
<feature type="transmembrane region" description="Helical" evidence="10">
    <location>
        <begin position="327"/>
        <end position="346"/>
    </location>
</feature>
<comment type="subcellular location">
    <subcellularLocation>
        <location evidence="1">Membrane</location>
        <topology evidence="1">Multi-pass membrane protein</topology>
    </subcellularLocation>
</comment>
<dbReference type="PRINTS" id="PR00237">
    <property type="entry name" value="GPCRRHODOPSN"/>
</dbReference>
<dbReference type="GO" id="GO:0005886">
    <property type="term" value="C:plasma membrane"/>
    <property type="evidence" value="ECO:0007669"/>
    <property type="project" value="TreeGrafter"/>
</dbReference>
<evidence type="ECO:0000313" key="12">
    <source>
        <dbReference type="EMBL" id="CAB0039676.1"/>
    </source>
</evidence>
<feature type="transmembrane region" description="Helical" evidence="10">
    <location>
        <begin position="204"/>
        <end position="228"/>
    </location>
</feature>
<dbReference type="Proteomes" id="UP000479190">
    <property type="component" value="Unassembled WGS sequence"/>
</dbReference>
<evidence type="ECO:0000256" key="3">
    <source>
        <dbReference type="ARBA" id="ARBA00022692"/>
    </source>
</evidence>
<dbReference type="FunFam" id="1.20.1070.10:FF:000291">
    <property type="entry name" value="Predicted protein"/>
    <property type="match status" value="1"/>
</dbReference>
<evidence type="ECO:0000256" key="2">
    <source>
        <dbReference type="ARBA" id="ARBA00010663"/>
    </source>
</evidence>
<evidence type="ECO:0000256" key="10">
    <source>
        <dbReference type="SAM" id="Phobius"/>
    </source>
</evidence>
<dbReference type="InterPro" id="IPR000611">
    <property type="entry name" value="NPY_rcpt"/>
</dbReference>
<evidence type="ECO:0000256" key="5">
    <source>
        <dbReference type="ARBA" id="ARBA00023040"/>
    </source>
</evidence>
<accession>A0A6H5IQW9</accession>
<keyword evidence="13" id="KW-1185">Reference proteome</keyword>
<feature type="domain" description="G-protein coupled receptors family 1 profile" evidence="11">
    <location>
        <begin position="60"/>
        <end position="316"/>
    </location>
</feature>
<dbReference type="EMBL" id="CADCXV010000975">
    <property type="protein sequence ID" value="CAB0039676.1"/>
    <property type="molecule type" value="Genomic_DNA"/>
</dbReference>
<feature type="transmembrane region" description="Helical" evidence="10">
    <location>
        <begin position="125"/>
        <end position="147"/>
    </location>
</feature>
<evidence type="ECO:0000256" key="6">
    <source>
        <dbReference type="ARBA" id="ARBA00023136"/>
    </source>
</evidence>
<feature type="transmembrane region" description="Helical" evidence="10">
    <location>
        <begin position="293"/>
        <end position="315"/>
    </location>
</feature>
<name>A0A6H5IQW9_9HYME</name>
<protein>
    <recommendedName>
        <fullName evidence="11">G-protein coupled receptors family 1 profile domain-containing protein</fullName>
    </recommendedName>
</protein>
<dbReference type="PRINTS" id="PR01012">
    <property type="entry name" value="NRPEPTIDEYR"/>
</dbReference>
<dbReference type="InterPro" id="IPR000276">
    <property type="entry name" value="GPCR_Rhodpsn"/>
</dbReference>
<feature type="transmembrane region" description="Helical" evidence="10">
    <location>
        <begin position="261"/>
        <end position="281"/>
    </location>
</feature>
<evidence type="ECO:0000256" key="1">
    <source>
        <dbReference type="ARBA" id="ARBA00004141"/>
    </source>
</evidence>
<keyword evidence="4 10" id="KW-1133">Transmembrane helix</keyword>
<dbReference type="GO" id="GO:0004983">
    <property type="term" value="F:neuropeptide Y receptor activity"/>
    <property type="evidence" value="ECO:0007669"/>
    <property type="project" value="InterPro"/>
</dbReference>
<dbReference type="SMART" id="SM01381">
    <property type="entry name" value="7TM_GPCR_Srsx"/>
    <property type="match status" value="1"/>
</dbReference>
<reference evidence="12 13" key="1">
    <citation type="submission" date="2020-02" db="EMBL/GenBank/DDBJ databases">
        <authorList>
            <person name="Ferguson B K."/>
        </authorList>
    </citation>
    <scope>NUCLEOTIDE SEQUENCE [LARGE SCALE GENOMIC DNA]</scope>
</reference>
<dbReference type="OrthoDB" id="9046662at2759"/>
<feature type="transmembrane region" description="Helical" evidence="10">
    <location>
        <begin position="48"/>
        <end position="69"/>
    </location>
</feature>
<keyword evidence="8 9" id="KW-0807">Transducer</keyword>
<gene>
    <name evidence="12" type="ORF">TBRA_LOCUS11415</name>
</gene>
<keyword evidence="3 9" id="KW-0812">Transmembrane</keyword>
<feature type="transmembrane region" description="Helical" evidence="10">
    <location>
        <begin position="159"/>
        <end position="179"/>
    </location>
</feature>
<evidence type="ECO:0000256" key="7">
    <source>
        <dbReference type="ARBA" id="ARBA00023170"/>
    </source>
</evidence>
<sequence>MSQPREYAGDPTTNLSLIQNCCHAAENCSSACDDITTSNRTFQIVLSLLYLLIFLCGLIGNLLVFVVVVRNRRMQTVTNLFIANLALSDILLCTMAVPFTPLYTFSGRWVFGEFLCHCLPFAQGMSIYISTFTLTSIAVDRFFVILYPFRPRMKINTCLGIVVLVWLVAAALTAPYGMYMRHYGNEEEHYFCEENWPEEKVRTIFSVITTSLQFLVPFVVIAICYVCVSVKLSNRMRPGNKSSSRREEADRLKKKKTNNMLILMVVVFVLSWMPLNLINIVEDFEPKVTDWSYYKVLFFVAHCIAMSSTCYNPFLYTCLNDSFRKEFAQVMPFIVTAILFFLRYYLLAKRAPLRNLDRLNFSRFEMNGISSGSNDSISFN</sequence>
<dbReference type="SUPFAM" id="SSF81321">
    <property type="entry name" value="Family A G protein-coupled receptor-like"/>
    <property type="match status" value="1"/>
</dbReference>
<dbReference type="GO" id="GO:0043005">
    <property type="term" value="C:neuron projection"/>
    <property type="evidence" value="ECO:0007669"/>
    <property type="project" value="TreeGrafter"/>
</dbReference>
<dbReference type="Pfam" id="PF00001">
    <property type="entry name" value="7tm_1"/>
    <property type="match status" value="1"/>
</dbReference>
<dbReference type="InterPro" id="IPR017452">
    <property type="entry name" value="GPCR_Rhodpsn_7TM"/>
</dbReference>
<evidence type="ECO:0000256" key="4">
    <source>
        <dbReference type="ARBA" id="ARBA00022989"/>
    </source>
</evidence>
<proteinExistence type="inferred from homology"/>
<dbReference type="GO" id="GO:0042923">
    <property type="term" value="F:neuropeptide binding"/>
    <property type="evidence" value="ECO:0007669"/>
    <property type="project" value="TreeGrafter"/>
</dbReference>
<dbReference type="AlphaFoldDB" id="A0A6H5IQW9"/>
<dbReference type="Gene3D" id="1.20.1070.10">
    <property type="entry name" value="Rhodopsin 7-helix transmembrane proteins"/>
    <property type="match status" value="1"/>
</dbReference>
<dbReference type="PROSITE" id="PS50262">
    <property type="entry name" value="G_PROTEIN_RECEP_F1_2"/>
    <property type="match status" value="1"/>
</dbReference>
<dbReference type="PANTHER" id="PTHR24235">
    <property type="entry name" value="NEUROPEPTIDE Y RECEPTOR"/>
    <property type="match status" value="1"/>
</dbReference>
<dbReference type="PANTHER" id="PTHR24235:SF29">
    <property type="entry name" value="GH23382P"/>
    <property type="match status" value="1"/>
</dbReference>
<comment type="similarity">
    <text evidence="2 9">Belongs to the G-protein coupled receptor 1 family.</text>
</comment>
<evidence type="ECO:0000313" key="13">
    <source>
        <dbReference type="Proteomes" id="UP000479190"/>
    </source>
</evidence>
<dbReference type="PROSITE" id="PS00237">
    <property type="entry name" value="G_PROTEIN_RECEP_F1_1"/>
    <property type="match status" value="1"/>
</dbReference>